<proteinExistence type="predicted"/>
<accession>A0ABD0MQL1</accession>
<evidence type="ECO:0000313" key="3">
    <source>
        <dbReference type="Proteomes" id="UP001529510"/>
    </source>
</evidence>
<dbReference type="AlphaFoldDB" id="A0ABD0MQL1"/>
<name>A0ABD0MQL1_CIRMR</name>
<dbReference type="EMBL" id="JAMKFB020000189">
    <property type="protein sequence ID" value="KAL0152339.1"/>
    <property type="molecule type" value="Genomic_DNA"/>
</dbReference>
<keyword evidence="1" id="KW-0472">Membrane</keyword>
<evidence type="ECO:0000313" key="2">
    <source>
        <dbReference type="EMBL" id="KAL0152339.1"/>
    </source>
</evidence>
<evidence type="ECO:0000256" key="1">
    <source>
        <dbReference type="SAM" id="Phobius"/>
    </source>
</evidence>
<dbReference type="Proteomes" id="UP001529510">
    <property type="component" value="Unassembled WGS sequence"/>
</dbReference>
<protein>
    <submittedName>
        <fullName evidence="2">Uncharacterized protein</fullName>
    </submittedName>
</protein>
<organism evidence="2 3">
    <name type="scientific">Cirrhinus mrigala</name>
    <name type="common">Mrigala</name>
    <dbReference type="NCBI Taxonomy" id="683832"/>
    <lineage>
        <taxon>Eukaryota</taxon>
        <taxon>Metazoa</taxon>
        <taxon>Chordata</taxon>
        <taxon>Craniata</taxon>
        <taxon>Vertebrata</taxon>
        <taxon>Euteleostomi</taxon>
        <taxon>Actinopterygii</taxon>
        <taxon>Neopterygii</taxon>
        <taxon>Teleostei</taxon>
        <taxon>Ostariophysi</taxon>
        <taxon>Cypriniformes</taxon>
        <taxon>Cyprinidae</taxon>
        <taxon>Labeoninae</taxon>
        <taxon>Labeonini</taxon>
        <taxon>Cirrhinus</taxon>
    </lineage>
</organism>
<feature type="transmembrane region" description="Helical" evidence="1">
    <location>
        <begin position="13"/>
        <end position="34"/>
    </location>
</feature>
<feature type="non-terminal residue" evidence="2">
    <location>
        <position position="195"/>
    </location>
</feature>
<sequence length="195" mass="22081">MAPAVCTAFRLSIALWLILVVTSICRNLSALLVYDRQALFNIRISHEIFINQNIRGDECKDPPFLSAIPDYLREDAPESKESVVVFWFVLEPTFVLRVDLVGDVVVLWPACCRRHFWALRSQGGGGSILSRLRLASLDGLPPPASRKSPCVFSADLLLRFALINVRSVANKTFILNDFFASRELDFMFMTETWLN</sequence>
<reference evidence="2 3" key="1">
    <citation type="submission" date="2024-05" db="EMBL/GenBank/DDBJ databases">
        <title>Genome sequencing and assembly of Indian major carp, Cirrhinus mrigala (Hamilton, 1822).</title>
        <authorList>
            <person name="Mohindra V."/>
            <person name="Chowdhury L.M."/>
            <person name="Lal K."/>
            <person name="Jena J.K."/>
        </authorList>
    </citation>
    <scope>NUCLEOTIDE SEQUENCE [LARGE SCALE GENOMIC DNA]</scope>
    <source>
        <strain evidence="2">CM1030</strain>
        <tissue evidence="2">Blood</tissue>
    </source>
</reference>
<comment type="caution">
    <text evidence="2">The sequence shown here is derived from an EMBL/GenBank/DDBJ whole genome shotgun (WGS) entry which is preliminary data.</text>
</comment>
<keyword evidence="1" id="KW-1133">Transmembrane helix</keyword>
<keyword evidence="3" id="KW-1185">Reference proteome</keyword>
<gene>
    <name evidence="2" type="ORF">M9458_052062</name>
</gene>
<keyword evidence="1" id="KW-0812">Transmembrane</keyword>